<comment type="similarity">
    <text evidence="1">Belongs to the UreD family.</text>
</comment>
<keyword evidence="4" id="KW-1133">Transmembrane helix</keyword>
<dbReference type="EMBL" id="LT795065">
    <property type="protein sequence ID" value="SJX64377.1"/>
    <property type="molecule type" value="Genomic_DNA"/>
</dbReference>
<evidence type="ECO:0000313" key="5">
    <source>
        <dbReference type="EMBL" id="SJX64377.1"/>
    </source>
</evidence>
<evidence type="ECO:0000256" key="3">
    <source>
        <dbReference type="SAM" id="MobiDB-lite"/>
    </source>
</evidence>
<feature type="region of interest" description="Disordered" evidence="3">
    <location>
        <begin position="467"/>
        <end position="486"/>
    </location>
</feature>
<evidence type="ECO:0000313" key="6">
    <source>
        <dbReference type="Proteomes" id="UP000239563"/>
    </source>
</evidence>
<dbReference type="HAMAP" id="MF_01384">
    <property type="entry name" value="UreD"/>
    <property type="match status" value="1"/>
</dbReference>
<keyword evidence="4" id="KW-0472">Membrane</keyword>
<dbReference type="Proteomes" id="UP000239563">
    <property type="component" value="Chromosome XII"/>
</dbReference>
<dbReference type="GO" id="GO:0016151">
    <property type="term" value="F:nickel cation binding"/>
    <property type="evidence" value="ECO:0007669"/>
    <property type="project" value="InterPro"/>
</dbReference>
<evidence type="ECO:0000256" key="4">
    <source>
        <dbReference type="SAM" id="Phobius"/>
    </source>
</evidence>
<reference evidence="5 6" key="1">
    <citation type="submission" date="2017-02" db="EMBL/GenBank/DDBJ databases">
        <authorList>
            <person name="Peterson S.W."/>
        </authorList>
    </citation>
    <scope>NUCLEOTIDE SEQUENCE [LARGE SCALE GENOMIC DNA]</scope>
    <source>
        <strain evidence="5 6">SRS1_H2-8</strain>
    </source>
</reference>
<protein>
    <recommendedName>
        <fullName evidence="7">Urease accessory protein UreD</fullName>
    </recommendedName>
</protein>
<dbReference type="AlphaFoldDB" id="A0A2N8UHF9"/>
<organism evidence="5 6">
    <name type="scientific">Sporisorium reilianum f. sp. reilianum</name>
    <dbReference type="NCBI Taxonomy" id="72559"/>
    <lineage>
        <taxon>Eukaryota</taxon>
        <taxon>Fungi</taxon>
        <taxon>Dikarya</taxon>
        <taxon>Basidiomycota</taxon>
        <taxon>Ustilaginomycotina</taxon>
        <taxon>Ustilaginomycetes</taxon>
        <taxon>Ustilaginales</taxon>
        <taxon>Ustilaginaceae</taxon>
        <taxon>Sporisorium</taxon>
    </lineage>
</organism>
<feature type="transmembrane region" description="Helical" evidence="4">
    <location>
        <begin position="59"/>
        <end position="80"/>
    </location>
</feature>
<accession>A0A2N8UHF9</accession>
<evidence type="ECO:0000256" key="2">
    <source>
        <dbReference type="ARBA" id="ARBA00023186"/>
    </source>
</evidence>
<dbReference type="PANTHER" id="PTHR33643:SF1">
    <property type="entry name" value="UREASE ACCESSORY PROTEIN D"/>
    <property type="match status" value="1"/>
</dbReference>
<feature type="transmembrane region" description="Helical" evidence="4">
    <location>
        <begin position="100"/>
        <end position="121"/>
    </location>
</feature>
<evidence type="ECO:0008006" key="7">
    <source>
        <dbReference type="Google" id="ProtNLM"/>
    </source>
</evidence>
<proteinExistence type="inferred from homology"/>
<feature type="compositionally biased region" description="Low complexity" evidence="3">
    <location>
        <begin position="468"/>
        <end position="480"/>
    </location>
</feature>
<evidence type="ECO:0000256" key="1">
    <source>
        <dbReference type="ARBA" id="ARBA00007177"/>
    </source>
</evidence>
<dbReference type="PANTHER" id="PTHR33643">
    <property type="entry name" value="UREASE ACCESSORY PROTEIN D"/>
    <property type="match status" value="1"/>
</dbReference>
<keyword evidence="4" id="KW-0812">Transmembrane</keyword>
<feature type="region of interest" description="Disordered" evidence="3">
    <location>
        <begin position="388"/>
        <end position="407"/>
    </location>
</feature>
<name>A0A2N8UHF9_9BASI</name>
<gene>
    <name evidence="5" type="ORF">SRS1_15018</name>
</gene>
<dbReference type="Pfam" id="PF01774">
    <property type="entry name" value="UreD"/>
    <property type="match status" value="1"/>
</dbReference>
<dbReference type="InterPro" id="IPR002669">
    <property type="entry name" value="UreD"/>
</dbReference>
<keyword evidence="2" id="KW-0143">Chaperone</keyword>
<sequence>MPQETLTFPPLYCVVGAYRLAHDPTLWQPMWAKCSKAAKHASVVALVWAVCTWPVQRLFVYYFMSASASVTGFSAVYGKMVQTADVTDDALPFRIPVPSLQTFATFMFVMGQVHAIMEFWLRRKLRECRNTAYIQTVRSRGKAADWWTEYVEEFSNPPTEKAIKDAKKQGWYLKLASPLVRLVILKVFLLPVDFVPFFGMALGAALRSLTYGRILHKSFFEAKRMSPFQIELWITERQAAYRSFGFVAALMERIPLIGLVFSISNRIGAAMWAHDLEKRQQRIRASSSGEQPQLEEFKSKPTLKKIYKTVQQEADAAAASGSTAADSGGATFNGEGLAVLRRTVRGVALFTHLSFTFPLKLIAPAVSSRNASRDALVRARAAAAAGSQAAVSAPTGADKDSSADAAQRSEAPKAVSALYMVGYGGGLVSGDSVDLDVDVGSGCCLLILTQGSTKVFKTRTSRPTLGVSTASFTSAPSSQSSGGGQSMTRQNVRFLVRAHATLVLLPDPVTCFASARYDQVQRFDLRARSSSCIVLDWITPGRTAVPPASTGGAKLNHLDSHSASPAGGGPVKDYSVGTRDPELWAFAHYRSRNDVRIAGHVVARDTVLLSQCAEEQHTDPLTGWRFSELARRTHPYGCYATLLLAGPDALAVIETLEHEFEAVQQRPTTAVHDKQVLWSLSRIEEDEAGAVVVRLAANDAQTVKRWLHARLTALHAVVGRDLYRQALG</sequence>